<proteinExistence type="predicted"/>
<name>A0ABQ5VEV9_9RHOB</name>
<gene>
    <name evidence="1" type="ORF">GCM10007927_04480</name>
</gene>
<evidence type="ECO:0000313" key="1">
    <source>
        <dbReference type="EMBL" id="GLQ25645.1"/>
    </source>
</evidence>
<protein>
    <submittedName>
        <fullName evidence="1">Uncharacterized protein</fullName>
    </submittedName>
</protein>
<keyword evidence="2" id="KW-1185">Reference proteome</keyword>
<comment type="caution">
    <text evidence="1">The sequence shown here is derived from an EMBL/GenBank/DDBJ whole genome shotgun (WGS) entry which is preliminary data.</text>
</comment>
<organism evidence="1 2">
    <name type="scientific">Sulfitobacter pacificus</name>
    <dbReference type="NCBI Taxonomy" id="1499314"/>
    <lineage>
        <taxon>Bacteria</taxon>
        <taxon>Pseudomonadati</taxon>
        <taxon>Pseudomonadota</taxon>
        <taxon>Alphaproteobacteria</taxon>
        <taxon>Rhodobacterales</taxon>
        <taxon>Roseobacteraceae</taxon>
        <taxon>Sulfitobacter</taxon>
    </lineage>
</organism>
<dbReference type="EMBL" id="BSNL01000001">
    <property type="protein sequence ID" value="GLQ25645.1"/>
    <property type="molecule type" value="Genomic_DNA"/>
</dbReference>
<dbReference type="Proteomes" id="UP001161388">
    <property type="component" value="Unassembled WGS sequence"/>
</dbReference>
<sequence>MPIRSNSAFLEAESIVLCSDFEEINASRVTQFLENLDRGFAIPEILDGPETLTMDT</sequence>
<accession>A0ABQ5VEV9</accession>
<reference evidence="1" key="2">
    <citation type="submission" date="2023-01" db="EMBL/GenBank/DDBJ databases">
        <title>Draft genome sequence of Sulfitobacter pacificus strain NBRC 109915.</title>
        <authorList>
            <person name="Sun Q."/>
            <person name="Mori K."/>
        </authorList>
    </citation>
    <scope>NUCLEOTIDE SEQUENCE</scope>
    <source>
        <strain evidence="1">NBRC 109915</strain>
    </source>
</reference>
<evidence type="ECO:0000313" key="2">
    <source>
        <dbReference type="Proteomes" id="UP001161388"/>
    </source>
</evidence>
<reference evidence="1" key="1">
    <citation type="journal article" date="2014" name="Int. J. Syst. Evol. Microbiol.">
        <title>Complete genome of a new Firmicutes species belonging to the dominant human colonic microbiota ('Ruminococcus bicirculans') reveals two chromosomes and a selective capacity to utilize plant glucans.</title>
        <authorList>
            <consortium name="NISC Comparative Sequencing Program"/>
            <person name="Wegmann U."/>
            <person name="Louis P."/>
            <person name="Goesmann A."/>
            <person name="Henrissat B."/>
            <person name="Duncan S.H."/>
            <person name="Flint H.J."/>
        </authorList>
    </citation>
    <scope>NUCLEOTIDE SEQUENCE</scope>
    <source>
        <strain evidence="1">NBRC 109915</strain>
    </source>
</reference>